<keyword evidence="5" id="KW-0206">Cytoskeleton</keyword>
<dbReference type="GO" id="GO:0007015">
    <property type="term" value="P:actin filament organization"/>
    <property type="evidence" value="ECO:0007669"/>
    <property type="project" value="TreeGrafter"/>
</dbReference>
<feature type="compositionally biased region" description="Basic and acidic residues" evidence="9">
    <location>
        <begin position="224"/>
        <end position="233"/>
    </location>
</feature>
<evidence type="ECO:0000313" key="11">
    <source>
        <dbReference type="Proteomes" id="UP000472271"/>
    </source>
</evidence>
<feature type="compositionally biased region" description="Acidic residues" evidence="9">
    <location>
        <begin position="150"/>
        <end position="160"/>
    </location>
</feature>
<feature type="compositionally biased region" description="Polar residues" evidence="9">
    <location>
        <begin position="277"/>
        <end position="291"/>
    </location>
</feature>
<organism evidence="10 11">
    <name type="scientific">Sphaeramia orbicularis</name>
    <name type="common">orbiculate cardinalfish</name>
    <dbReference type="NCBI Taxonomy" id="375764"/>
    <lineage>
        <taxon>Eukaryota</taxon>
        <taxon>Metazoa</taxon>
        <taxon>Chordata</taxon>
        <taxon>Craniata</taxon>
        <taxon>Vertebrata</taxon>
        <taxon>Euteleostomi</taxon>
        <taxon>Actinopterygii</taxon>
        <taxon>Neopterygii</taxon>
        <taxon>Teleostei</taxon>
        <taxon>Neoteleostei</taxon>
        <taxon>Acanthomorphata</taxon>
        <taxon>Gobiaria</taxon>
        <taxon>Kurtiformes</taxon>
        <taxon>Apogonoidei</taxon>
        <taxon>Apogonidae</taxon>
        <taxon>Apogoninae</taxon>
        <taxon>Sphaeramia</taxon>
    </lineage>
</organism>
<feature type="region of interest" description="Disordered" evidence="9">
    <location>
        <begin position="150"/>
        <end position="263"/>
    </location>
</feature>
<dbReference type="GO" id="GO:0031430">
    <property type="term" value="C:M band"/>
    <property type="evidence" value="ECO:0007669"/>
    <property type="project" value="UniProtKB-SubCell"/>
</dbReference>
<feature type="compositionally biased region" description="Basic and acidic residues" evidence="9">
    <location>
        <begin position="161"/>
        <end position="186"/>
    </location>
</feature>
<dbReference type="GO" id="GO:0005523">
    <property type="term" value="F:tropomyosin binding"/>
    <property type="evidence" value="ECO:0007669"/>
    <property type="project" value="InterPro"/>
</dbReference>
<feature type="region of interest" description="Disordered" evidence="9">
    <location>
        <begin position="42"/>
        <end position="65"/>
    </location>
</feature>
<dbReference type="FunCoup" id="A0A672YUW7">
    <property type="interactions" value="635"/>
</dbReference>
<reference evidence="10" key="3">
    <citation type="submission" date="2025-09" db="UniProtKB">
        <authorList>
            <consortium name="Ensembl"/>
        </authorList>
    </citation>
    <scope>IDENTIFICATION</scope>
</reference>
<dbReference type="GO" id="GO:0051694">
    <property type="term" value="P:pointed-end actin filament capping"/>
    <property type="evidence" value="ECO:0007669"/>
    <property type="project" value="InterPro"/>
</dbReference>
<evidence type="ECO:0000256" key="6">
    <source>
        <dbReference type="ARBA" id="ARBA00037833"/>
    </source>
</evidence>
<evidence type="ECO:0000256" key="1">
    <source>
        <dbReference type="ARBA" id="ARBA00004245"/>
    </source>
</evidence>
<name>A0A672YUW7_9TELE</name>
<evidence type="ECO:0000256" key="7">
    <source>
        <dbReference type="ARBA" id="ARBA00070923"/>
    </source>
</evidence>
<dbReference type="OrthoDB" id="2163268at2759"/>
<accession>A0A672YUW7</accession>
<feature type="region of interest" description="Disordered" evidence="9">
    <location>
        <begin position="1"/>
        <end position="20"/>
    </location>
</feature>
<dbReference type="InterPro" id="IPR032675">
    <property type="entry name" value="LRR_dom_sf"/>
</dbReference>
<evidence type="ECO:0000256" key="8">
    <source>
        <dbReference type="SAM" id="Coils"/>
    </source>
</evidence>
<evidence type="ECO:0000256" key="2">
    <source>
        <dbReference type="ARBA" id="ARBA00009345"/>
    </source>
</evidence>
<dbReference type="GO" id="GO:0030239">
    <property type="term" value="P:myofibril assembly"/>
    <property type="evidence" value="ECO:0007669"/>
    <property type="project" value="TreeGrafter"/>
</dbReference>
<feature type="compositionally biased region" description="Basic and acidic residues" evidence="9">
    <location>
        <begin position="241"/>
        <end position="263"/>
    </location>
</feature>
<protein>
    <recommendedName>
        <fullName evidence="7">Leiomodin-3</fullName>
    </recommendedName>
</protein>
<feature type="region of interest" description="Disordered" evidence="9">
    <location>
        <begin position="500"/>
        <end position="591"/>
    </location>
</feature>
<proteinExistence type="inferred from homology"/>
<dbReference type="RefSeq" id="XP_029994720.1">
    <property type="nucleotide sequence ID" value="XM_030138860.1"/>
</dbReference>
<evidence type="ECO:0000256" key="3">
    <source>
        <dbReference type="ARBA" id="ARBA00022490"/>
    </source>
</evidence>
<dbReference type="Gene3D" id="3.80.10.10">
    <property type="entry name" value="Ribonuclease Inhibitor"/>
    <property type="match status" value="1"/>
</dbReference>
<dbReference type="InterPro" id="IPR004934">
    <property type="entry name" value="TMOD"/>
</dbReference>
<feature type="region of interest" description="Disordered" evidence="9">
    <location>
        <begin position="276"/>
        <end position="301"/>
    </location>
</feature>
<dbReference type="Ensembl" id="ENSSORT00005008677.1">
    <property type="protein sequence ID" value="ENSSORP00005008383.1"/>
    <property type="gene ID" value="ENSSORG00005004656.1"/>
</dbReference>
<dbReference type="Proteomes" id="UP000472271">
    <property type="component" value="Chromosome 7"/>
</dbReference>
<keyword evidence="11" id="KW-1185">Reference proteome</keyword>
<dbReference type="SUPFAM" id="SSF52047">
    <property type="entry name" value="RNI-like"/>
    <property type="match status" value="1"/>
</dbReference>
<evidence type="ECO:0000256" key="9">
    <source>
        <dbReference type="SAM" id="MobiDB-lite"/>
    </source>
</evidence>
<evidence type="ECO:0000313" key="10">
    <source>
        <dbReference type="Ensembl" id="ENSSORP00005008383.1"/>
    </source>
</evidence>
<dbReference type="PANTHER" id="PTHR10901">
    <property type="entry name" value="TROPOMODULIN"/>
    <property type="match status" value="1"/>
</dbReference>
<evidence type="ECO:0000256" key="4">
    <source>
        <dbReference type="ARBA" id="ARBA00023054"/>
    </source>
</evidence>
<dbReference type="CTD" id="56203"/>
<dbReference type="Pfam" id="PF03250">
    <property type="entry name" value="Tropomodulin"/>
    <property type="match status" value="1"/>
</dbReference>
<keyword evidence="3" id="KW-0963">Cytoplasm</keyword>
<comment type="subcellular location">
    <subcellularLocation>
        <location evidence="1">Cytoplasm</location>
        <location evidence="1">Cytoskeleton</location>
    </subcellularLocation>
    <subcellularLocation>
        <location evidence="6">Cytoplasm</location>
        <location evidence="6">Myofibril</location>
        <location evidence="6">Sarcomere</location>
        <location evidence="6">M line</location>
    </subcellularLocation>
</comment>
<feature type="compositionally biased region" description="Polar residues" evidence="9">
    <location>
        <begin position="525"/>
        <end position="537"/>
    </location>
</feature>
<keyword evidence="4 8" id="KW-0175">Coiled coil</keyword>
<dbReference type="FunFam" id="3.80.10.10:FF:000078">
    <property type="entry name" value="Leiomodin 3"/>
    <property type="match status" value="1"/>
</dbReference>
<feature type="coiled-coil region" evidence="8">
    <location>
        <begin position="441"/>
        <end position="471"/>
    </location>
</feature>
<evidence type="ECO:0000256" key="5">
    <source>
        <dbReference type="ARBA" id="ARBA00023212"/>
    </source>
</evidence>
<dbReference type="PANTHER" id="PTHR10901:SF3">
    <property type="entry name" value="LEIOMODIN-3"/>
    <property type="match status" value="1"/>
</dbReference>
<dbReference type="InParanoid" id="A0A672YUW7"/>
<dbReference type="AlphaFoldDB" id="A0A672YUW7"/>
<comment type="similarity">
    <text evidence="2">Belongs to the tropomodulin family.</text>
</comment>
<dbReference type="GO" id="GO:0006936">
    <property type="term" value="P:muscle contraction"/>
    <property type="evidence" value="ECO:0007669"/>
    <property type="project" value="TreeGrafter"/>
</dbReference>
<feature type="compositionally biased region" description="Basic and acidic residues" evidence="9">
    <location>
        <begin position="551"/>
        <end position="570"/>
    </location>
</feature>
<feature type="compositionally biased region" description="Basic and acidic residues" evidence="9">
    <location>
        <begin position="508"/>
        <end position="520"/>
    </location>
</feature>
<sequence length="650" mass="74626">MSNERDTEDINEEDIDEDELLAMLSPEELQELQSEMDVIIAPDESVPVGQRQKDQTEKPPTGTFDHRSLVDYLYWEKESKRMLEEERVPATLLPSEKILKEEAEKKENEEKADSLDYVYEVIEEVIQEETGDGTGKEEIIEEIIEEIVEEVEEKDEEDEEINMKDTKEVISSVKADKEENMEKTVDCLDNDTANAPGTSEDDNQKTEDTTEETESLVSENSTSQKEEKEETKTTDSLLSEEAPKEQKLNETKDELPQKEERKINKLKIPNLALGNIKMTSRPSGNETNLESTLDKLRNNNPSVTEVNLNNIENIPKEMLLDYVNALKKNKFVKTFSIANTGVDENIAFNLANMLRENRSITTLNIESNFITGKGIVAIIRCLQFNETLTELRFHNQRHMLGHHAEMEISRLLKANNTLLKMGYHFEQPGPRMVVTNILTRNLDRQRQLRKEEQKQQQMKEQKEMMQMYENSLNLPPGLLEMLGFIPPLELLQQHGLVPPSEHLSAEPVTRHDTKQSEPQKKLKHNSSIPTPQSSEPSNPLKDIQLKRTPKKRDPFLDLDPRDNSRPDKASFHLRKTTRVKSMSSSETTEEKANLTDVIKTLKPVPRRRVPPKVDLTPRDMLLNQIKQSNVAYLKSVPLPKELESSETSLL</sequence>
<gene>
    <name evidence="10" type="primary">lmod3</name>
</gene>
<reference evidence="10" key="1">
    <citation type="submission" date="2019-06" db="EMBL/GenBank/DDBJ databases">
        <authorList>
            <consortium name="Wellcome Sanger Institute Data Sharing"/>
        </authorList>
    </citation>
    <scope>NUCLEOTIDE SEQUENCE [LARGE SCALE GENOMIC DNA]</scope>
</reference>
<reference evidence="10" key="2">
    <citation type="submission" date="2025-08" db="UniProtKB">
        <authorList>
            <consortium name="Ensembl"/>
        </authorList>
    </citation>
    <scope>IDENTIFICATION</scope>
</reference>
<dbReference type="GO" id="GO:0005865">
    <property type="term" value="C:striated muscle thin filament"/>
    <property type="evidence" value="ECO:0007669"/>
    <property type="project" value="TreeGrafter"/>
</dbReference>
<dbReference type="GeneID" id="115422508"/>